<dbReference type="OrthoDB" id="272271at2759"/>
<keyword evidence="12" id="KW-1185">Reference proteome</keyword>
<dbReference type="EMBL" id="AMQN01006496">
    <property type="status" value="NOT_ANNOTATED_CDS"/>
    <property type="molecule type" value="Genomic_DNA"/>
</dbReference>
<dbReference type="Proteomes" id="UP000014760">
    <property type="component" value="Unassembled WGS sequence"/>
</dbReference>
<evidence type="ECO:0000259" key="9">
    <source>
        <dbReference type="Pfam" id="PF00962"/>
    </source>
</evidence>
<proteinExistence type="inferred from homology"/>
<dbReference type="GO" id="GO:0060169">
    <property type="term" value="P:negative regulation of adenosine receptor signaling pathway"/>
    <property type="evidence" value="ECO:0007669"/>
    <property type="project" value="TreeGrafter"/>
</dbReference>
<reference evidence="10 12" key="2">
    <citation type="journal article" date="2013" name="Nature">
        <title>Insights into bilaterian evolution from three spiralian genomes.</title>
        <authorList>
            <person name="Simakov O."/>
            <person name="Marletaz F."/>
            <person name="Cho S.J."/>
            <person name="Edsinger-Gonzales E."/>
            <person name="Havlak P."/>
            <person name="Hellsten U."/>
            <person name="Kuo D.H."/>
            <person name="Larsson T."/>
            <person name="Lv J."/>
            <person name="Arendt D."/>
            <person name="Savage R."/>
            <person name="Osoegawa K."/>
            <person name="de Jong P."/>
            <person name="Grimwood J."/>
            <person name="Chapman J.A."/>
            <person name="Shapiro H."/>
            <person name="Aerts A."/>
            <person name="Otillar R.P."/>
            <person name="Terry A.Y."/>
            <person name="Boore J.L."/>
            <person name="Grigoriev I.V."/>
            <person name="Lindberg D.R."/>
            <person name="Seaver E.C."/>
            <person name="Weisblat D.A."/>
            <person name="Putnam N.H."/>
            <person name="Rokhsar D.S."/>
        </authorList>
    </citation>
    <scope>NUCLEOTIDE SEQUENCE</scope>
    <source>
        <strain evidence="10 12">I ESC-2004</strain>
    </source>
</reference>
<reference evidence="11" key="3">
    <citation type="submission" date="2015-06" db="UniProtKB">
        <authorList>
            <consortium name="EnsemblMetazoa"/>
        </authorList>
    </citation>
    <scope>IDENTIFICATION</scope>
</reference>
<dbReference type="GO" id="GO:0006154">
    <property type="term" value="P:adenosine catabolic process"/>
    <property type="evidence" value="ECO:0007669"/>
    <property type="project" value="TreeGrafter"/>
</dbReference>
<comment type="similarity">
    <text evidence="3">Belongs to the metallo-dependent hydrolases superfamily. Adenosine and AMP deaminases family.</text>
</comment>
<dbReference type="InterPro" id="IPR006650">
    <property type="entry name" value="A/AMP_deam_AS"/>
</dbReference>
<dbReference type="GO" id="GO:0009168">
    <property type="term" value="P:purine ribonucleoside monophosphate biosynthetic process"/>
    <property type="evidence" value="ECO:0007669"/>
    <property type="project" value="InterPro"/>
</dbReference>
<evidence type="ECO:0000256" key="8">
    <source>
        <dbReference type="ARBA" id="ARBA00022833"/>
    </source>
</evidence>
<evidence type="ECO:0000313" key="11">
    <source>
        <dbReference type="EnsemblMetazoa" id="CapteP228813"/>
    </source>
</evidence>
<evidence type="ECO:0000313" key="12">
    <source>
        <dbReference type="Proteomes" id="UP000014760"/>
    </source>
</evidence>
<reference evidence="12" key="1">
    <citation type="submission" date="2012-12" db="EMBL/GenBank/DDBJ databases">
        <authorList>
            <person name="Hellsten U."/>
            <person name="Grimwood J."/>
            <person name="Chapman J.A."/>
            <person name="Shapiro H."/>
            <person name="Aerts A."/>
            <person name="Otillar R.P."/>
            <person name="Terry A.Y."/>
            <person name="Boore J.L."/>
            <person name="Simakov O."/>
            <person name="Marletaz F."/>
            <person name="Cho S.-J."/>
            <person name="Edsinger-Gonzales E."/>
            <person name="Havlak P."/>
            <person name="Kuo D.-H."/>
            <person name="Larsson T."/>
            <person name="Lv J."/>
            <person name="Arendt D."/>
            <person name="Savage R."/>
            <person name="Osoegawa K."/>
            <person name="de Jong P."/>
            <person name="Lindberg D.R."/>
            <person name="Seaver E.C."/>
            <person name="Weisblat D.A."/>
            <person name="Putnam N.H."/>
            <person name="Grigoriev I.V."/>
            <person name="Rokhsar D.S."/>
        </authorList>
    </citation>
    <scope>NUCLEOTIDE SEQUENCE</scope>
    <source>
        <strain evidence="12">I ESC-2004</strain>
    </source>
</reference>
<keyword evidence="6" id="KW-0479">Metal-binding</keyword>
<dbReference type="AlphaFoldDB" id="R7UYW8"/>
<evidence type="ECO:0000256" key="7">
    <source>
        <dbReference type="ARBA" id="ARBA00022801"/>
    </source>
</evidence>
<dbReference type="GO" id="GO:0046103">
    <property type="term" value="P:inosine biosynthetic process"/>
    <property type="evidence" value="ECO:0007669"/>
    <property type="project" value="TreeGrafter"/>
</dbReference>
<dbReference type="GO" id="GO:0009897">
    <property type="term" value="C:external side of plasma membrane"/>
    <property type="evidence" value="ECO:0007669"/>
    <property type="project" value="TreeGrafter"/>
</dbReference>
<feature type="domain" description="Adenosine deaminase" evidence="9">
    <location>
        <begin position="11"/>
        <end position="353"/>
    </location>
</feature>
<evidence type="ECO:0000256" key="3">
    <source>
        <dbReference type="ARBA" id="ARBA00006676"/>
    </source>
</evidence>
<name>R7UYW8_CAPTE</name>
<keyword evidence="8" id="KW-0862">Zinc</keyword>
<dbReference type="PROSITE" id="PS00485">
    <property type="entry name" value="A_DEAMINASE"/>
    <property type="match status" value="1"/>
</dbReference>
<dbReference type="PANTHER" id="PTHR11409">
    <property type="entry name" value="ADENOSINE DEAMINASE"/>
    <property type="match status" value="1"/>
</dbReference>
<evidence type="ECO:0000256" key="5">
    <source>
        <dbReference type="ARBA" id="ARBA00018099"/>
    </source>
</evidence>
<dbReference type="Gene3D" id="3.20.20.140">
    <property type="entry name" value="Metal-dependent hydrolases"/>
    <property type="match status" value="1"/>
</dbReference>
<dbReference type="OMA" id="NHFTIHA"/>
<dbReference type="GO" id="GO:0005829">
    <property type="term" value="C:cytosol"/>
    <property type="evidence" value="ECO:0007669"/>
    <property type="project" value="TreeGrafter"/>
</dbReference>
<dbReference type="Pfam" id="PF00962">
    <property type="entry name" value="A_deaminase"/>
    <property type="match status" value="1"/>
</dbReference>
<dbReference type="GO" id="GO:0043103">
    <property type="term" value="P:hypoxanthine salvage"/>
    <property type="evidence" value="ECO:0007669"/>
    <property type="project" value="TreeGrafter"/>
</dbReference>
<dbReference type="NCBIfam" id="TIGR01430">
    <property type="entry name" value="aden_deam"/>
    <property type="match status" value="1"/>
</dbReference>
<accession>R7UYW8</accession>
<evidence type="ECO:0000313" key="10">
    <source>
        <dbReference type="EMBL" id="ELU09132.1"/>
    </source>
</evidence>
<evidence type="ECO:0000256" key="1">
    <source>
        <dbReference type="ARBA" id="ARBA00001947"/>
    </source>
</evidence>
<comment type="cofactor">
    <cofactor evidence="1">
        <name>Zn(2+)</name>
        <dbReference type="ChEBI" id="CHEBI:29105"/>
    </cofactor>
</comment>
<protein>
    <recommendedName>
        <fullName evidence="5">Adenosine deaminase</fullName>
        <ecNumber evidence="4">3.5.4.4</ecNumber>
    </recommendedName>
</protein>
<dbReference type="EnsemblMetazoa" id="CapteT228813">
    <property type="protein sequence ID" value="CapteP228813"/>
    <property type="gene ID" value="CapteG228813"/>
</dbReference>
<dbReference type="HOGENOM" id="CLU_039228_0_1_1"/>
<dbReference type="InterPro" id="IPR006330">
    <property type="entry name" value="Ado/ade_deaminase"/>
</dbReference>
<dbReference type="GO" id="GO:0046872">
    <property type="term" value="F:metal ion binding"/>
    <property type="evidence" value="ECO:0007669"/>
    <property type="project" value="UniProtKB-KW"/>
</dbReference>
<dbReference type="SUPFAM" id="SSF51556">
    <property type="entry name" value="Metallo-dependent hydrolases"/>
    <property type="match status" value="1"/>
</dbReference>
<dbReference type="EC" id="3.5.4.4" evidence="4"/>
<dbReference type="STRING" id="283909.R7UYW8"/>
<gene>
    <name evidence="10" type="ORF">CAPTEDRAFT_228813</name>
</gene>
<dbReference type="EMBL" id="KB298496">
    <property type="protein sequence ID" value="ELU09132.1"/>
    <property type="molecule type" value="Genomic_DNA"/>
</dbReference>
<dbReference type="InterPro" id="IPR001365">
    <property type="entry name" value="A_deaminase_dom"/>
</dbReference>
<evidence type="ECO:0000256" key="6">
    <source>
        <dbReference type="ARBA" id="ARBA00022723"/>
    </source>
</evidence>
<comment type="subcellular location">
    <subcellularLocation>
        <location evidence="2">Cell membrane</location>
        <topology evidence="2">Peripheral membrane protein</topology>
        <orientation evidence="2">Extracellular side</orientation>
    </subcellularLocation>
</comment>
<evidence type="ECO:0000256" key="2">
    <source>
        <dbReference type="ARBA" id="ARBA00004296"/>
    </source>
</evidence>
<dbReference type="GO" id="GO:0004000">
    <property type="term" value="F:adenosine deaminase activity"/>
    <property type="evidence" value="ECO:0007669"/>
    <property type="project" value="TreeGrafter"/>
</dbReference>
<organism evidence="10">
    <name type="scientific">Capitella teleta</name>
    <name type="common">Polychaete worm</name>
    <dbReference type="NCBI Taxonomy" id="283909"/>
    <lineage>
        <taxon>Eukaryota</taxon>
        <taxon>Metazoa</taxon>
        <taxon>Spiralia</taxon>
        <taxon>Lophotrochozoa</taxon>
        <taxon>Annelida</taxon>
        <taxon>Polychaeta</taxon>
        <taxon>Sedentaria</taxon>
        <taxon>Scolecida</taxon>
        <taxon>Capitellidae</taxon>
        <taxon>Capitella</taxon>
    </lineage>
</organism>
<keyword evidence="7" id="KW-0378">Hydrolase</keyword>
<dbReference type="PANTHER" id="PTHR11409:SF43">
    <property type="entry name" value="ADENOSINE DEAMINASE"/>
    <property type="match status" value="1"/>
</dbReference>
<evidence type="ECO:0000256" key="4">
    <source>
        <dbReference type="ARBA" id="ARBA00012784"/>
    </source>
</evidence>
<sequence length="361" mass="39860">MALVSNLPKSKVELHIHLDGAVRPSTIYELAQKKGIDLGVKSADELKQLIYIAVDSPVCLTRFLQKFAIFTPVLIGDQEAVERISYELCEDSARDNIVYSEVRLCPHLLSDTSEGRASKEGMATPREVVVQALRGFERGEKDFNVKMRLILTCMRHKPGRNIIKWSQEILDLCIEFKGQGVVGIDLAGDENMTEVDPTHVQHIAVFQEAAKLGIKRTVHAGENGTSANVLEAMDDMLCDRLGHGYHALDCKDVFGRIVQTQMHLEMCPISSIITGSVTADFEEHALQSMVANKASFSVSTDDPVITGSTLTDEYNFIISKYGLTPQDIMTANLHAAKAAFLPEAEKAALYANLCEEYGMKL</sequence>
<dbReference type="InterPro" id="IPR032466">
    <property type="entry name" value="Metal_Hydrolase"/>
</dbReference>